<evidence type="ECO:0000256" key="1">
    <source>
        <dbReference type="SAM" id="MobiDB-lite"/>
    </source>
</evidence>
<keyword evidence="5" id="KW-1185">Reference proteome</keyword>
<proteinExistence type="predicted"/>
<sequence length="302" mass="32249">MSLPFRPPPDSLTPPASRGGRGGFTLIELLVVIAVIALLVALLLPAVQQAREAARRTACFNNLKQIALGLHNYESLHRSFPIGCDGCSIKTFPPPPGFRLKRIAWTVPLLPFLDAGPVADGFDTRLSHDDAANVVAAGTRLPTFLCPSSDQTDRPGPTTGDRDGDGQHDPGDGLAWTDYGGLYGVSFNTPRILPEHEGVMLYDRVVTVAGVRDGLSNTAVIGECTGRGLAFDGQWANGHNLFDHRFDQPVNFTRNNELFSDHPDGVNLARGDGGAVFLSESTDQQVLNAFLTRAGGEVVAGP</sequence>
<name>A0A517PEV6_9PLAN</name>
<feature type="compositionally biased region" description="Basic and acidic residues" evidence="1">
    <location>
        <begin position="160"/>
        <end position="171"/>
    </location>
</feature>
<dbReference type="InterPro" id="IPR011453">
    <property type="entry name" value="DUF1559"/>
</dbReference>
<dbReference type="RefSeq" id="WP_145360888.1">
    <property type="nucleotide sequence ID" value="NZ_CP036265.1"/>
</dbReference>
<dbReference type="KEGG" id="acaf:CA12_40310"/>
<evidence type="ECO:0000313" key="5">
    <source>
        <dbReference type="Proteomes" id="UP000318741"/>
    </source>
</evidence>
<dbReference type="InterPro" id="IPR045584">
    <property type="entry name" value="Pilin-like"/>
</dbReference>
<reference evidence="4 5" key="1">
    <citation type="submission" date="2019-02" db="EMBL/GenBank/DDBJ databases">
        <title>Deep-cultivation of Planctomycetes and their phenomic and genomic characterization uncovers novel biology.</title>
        <authorList>
            <person name="Wiegand S."/>
            <person name="Jogler M."/>
            <person name="Boedeker C."/>
            <person name="Pinto D."/>
            <person name="Vollmers J."/>
            <person name="Rivas-Marin E."/>
            <person name="Kohn T."/>
            <person name="Peeters S.H."/>
            <person name="Heuer A."/>
            <person name="Rast P."/>
            <person name="Oberbeckmann S."/>
            <person name="Bunk B."/>
            <person name="Jeske O."/>
            <person name="Meyerdierks A."/>
            <person name="Storesund J.E."/>
            <person name="Kallscheuer N."/>
            <person name="Luecker S."/>
            <person name="Lage O.M."/>
            <person name="Pohl T."/>
            <person name="Merkel B.J."/>
            <person name="Hornburger P."/>
            <person name="Mueller R.-W."/>
            <person name="Bruemmer F."/>
            <person name="Labrenz M."/>
            <person name="Spormann A.M."/>
            <person name="Op den Camp H."/>
            <person name="Overmann J."/>
            <person name="Amann R."/>
            <person name="Jetten M.S.M."/>
            <person name="Mascher T."/>
            <person name="Medema M.H."/>
            <person name="Devos D.P."/>
            <person name="Kaster A.-K."/>
            <person name="Ovreas L."/>
            <person name="Rohde M."/>
            <person name="Galperin M.Y."/>
            <person name="Jogler C."/>
        </authorList>
    </citation>
    <scope>NUCLEOTIDE SEQUENCE [LARGE SCALE GENOMIC DNA]</scope>
    <source>
        <strain evidence="4 5">CA12</strain>
    </source>
</reference>
<dbReference type="Pfam" id="PF07963">
    <property type="entry name" value="N_methyl"/>
    <property type="match status" value="1"/>
</dbReference>
<dbReference type="PANTHER" id="PTHR30093:SF2">
    <property type="entry name" value="TYPE II SECRETION SYSTEM PROTEIN H"/>
    <property type="match status" value="1"/>
</dbReference>
<dbReference type="PROSITE" id="PS00409">
    <property type="entry name" value="PROKAR_NTER_METHYL"/>
    <property type="match status" value="1"/>
</dbReference>
<organism evidence="4 5">
    <name type="scientific">Alienimonas californiensis</name>
    <dbReference type="NCBI Taxonomy" id="2527989"/>
    <lineage>
        <taxon>Bacteria</taxon>
        <taxon>Pseudomonadati</taxon>
        <taxon>Planctomycetota</taxon>
        <taxon>Planctomycetia</taxon>
        <taxon>Planctomycetales</taxon>
        <taxon>Planctomycetaceae</taxon>
        <taxon>Alienimonas</taxon>
    </lineage>
</organism>
<evidence type="ECO:0000256" key="2">
    <source>
        <dbReference type="SAM" id="Phobius"/>
    </source>
</evidence>
<keyword evidence="2" id="KW-1133">Transmembrane helix</keyword>
<feature type="transmembrane region" description="Helical" evidence="2">
    <location>
        <begin position="24"/>
        <end position="47"/>
    </location>
</feature>
<protein>
    <recommendedName>
        <fullName evidence="3">DUF1559 domain-containing protein</fullName>
    </recommendedName>
</protein>
<dbReference type="OrthoDB" id="255848at2"/>
<dbReference type="AlphaFoldDB" id="A0A517PEV6"/>
<keyword evidence="2" id="KW-0812">Transmembrane</keyword>
<dbReference type="EMBL" id="CP036265">
    <property type="protein sequence ID" value="QDT17895.1"/>
    <property type="molecule type" value="Genomic_DNA"/>
</dbReference>
<dbReference type="NCBIfam" id="TIGR02532">
    <property type="entry name" value="IV_pilin_GFxxxE"/>
    <property type="match status" value="1"/>
</dbReference>
<dbReference type="SUPFAM" id="SSF54523">
    <property type="entry name" value="Pili subunits"/>
    <property type="match status" value="1"/>
</dbReference>
<keyword evidence="2" id="KW-0472">Membrane</keyword>
<dbReference type="Proteomes" id="UP000318741">
    <property type="component" value="Chromosome"/>
</dbReference>
<evidence type="ECO:0000259" key="3">
    <source>
        <dbReference type="Pfam" id="PF07596"/>
    </source>
</evidence>
<accession>A0A517PEV6</accession>
<feature type="region of interest" description="Disordered" evidence="1">
    <location>
        <begin position="145"/>
        <end position="171"/>
    </location>
</feature>
<feature type="domain" description="DUF1559" evidence="3">
    <location>
        <begin position="48"/>
        <end position="285"/>
    </location>
</feature>
<dbReference type="Gene3D" id="3.30.700.10">
    <property type="entry name" value="Glycoprotein, Type 4 Pilin"/>
    <property type="match status" value="1"/>
</dbReference>
<dbReference type="PANTHER" id="PTHR30093">
    <property type="entry name" value="GENERAL SECRETION PATHWAY PROTEIN G"/>
    <property type="match status" value="1"/>
</dbReference>
<dbReference type="InterPro" id="IPR012902">
    <property type="entry name" value="N_methyl_site"/>
</dbReference>
<gene>
    <name evidence="4" type="ORF">CA12_40310</name>
</gene>
<dbReference type="Pfam" id="PF07596">
    <property type="entry name" value="SBP_bac_10"/>
    <property type="match status" value="1"/>
</dbReference>
<evidence type="ECO:0000313" key="4">
    <source>
        <dbReference type="EMBL" id="QDT17895.1"/>
    </source>
</evidence>